<dbReference type="Proteomes" id="UP000549457">
    <property type="component" value="Unassembled WGS sequence"/>
</dbReference>
<dbReference type="InterPro" id="IPR004513">
    <property type="entry name" value="FtsX"/>
</dbReference>
<evidence type="ECO:0000313" key="2">
    <source>
        <dbReference type="EMBL" id="MBB5221187.1"/>
    </source>
</evidence>
<accession>A0A840SH37</accession>
<keyword evidence="1" id="KW-1133">Transmembrane helix</keyword>
<keyword evidence="3" id="KW-1185">Reference proteome</keyword>
<gene>
    <name evidence="2" type="ORF">HNP73_001108</name>
</gene>
<name>A0A840SH37_9RHOB</name>
<feature type="transmembrane region" description="Helical" evidence="1">
    <location>
        <begin position="272"/>
        <end position="290"/>
    </location>
</feature>
<feature type="transmembrane region" description="Helical" evidence="1">
    <location>
        <begin position="230"/>
        <end position="252"/>
    </location>
</feature>
<feature type="transmembrane region" description="Helical" evidence="1">
    <location>
        <begin position="31"/>
        <end position="54"/>
    </location>
</feature>
<comment type="caution">
    <text evidence="2">The sequence shown here is derived from an EMBL/GenBank/DDBJ whole genome shotgun (WGS) entry which is preliminary data.</text>
</comment>
<reference evidence="2 3" key="1">
    <citation type="submission" date="2020-08" db="EMBL/GenBank/DDBJ databases">
        <title>Genomic Encyclopedia of Type Strains, Phase IV (KMG-IV): sequencing the most valuable type-strain genomes for metagenomic binning, comparative biology and taxonomic classification.</title>
        <authorList>
            <person name="Goeker M."/>
        </authorList>
    </citation>
    <scope>NUCLEOTIDE SEQUENCE [LARGE SCALE GENOMIC DNA]</scope>
    <source>
        <strain evidence="2 3">DSM 101730</strain>
    </source>
</reference>
<evidence type="ECO:0000256" key="1">
    <source>
        <dbReference type="SAM" id="Phobius"/>
    </source>
</evidence>
<dbReference type="AlphaFoldDB" id="A0A840SH37"/>
<dbReference type="PANTHER" id="PTHR47755">
    <property type="entry name" value="CELL DIVISION PROTEIN FTSX"/>
    <property type="match status" value="1"/>
</dbReference>
<evidence type="ECO:0000313" key="3">
    <source>
        <dbReference type="Proteomes" id="UP000549457"/>
    </source>
</evidence>
<proteinExistence type="predicted"/>
<dbReference type="PANTHER" id="PTHR47755:SF1">
    <property type="entry name" value="CELL DIVISION PROTEIN FTSX"/>
    <property type="match status" value="1"/>
</dbReference>
<dbReference type="RefSeq" id="WP_343063204.1">
    <property type="nucleotide sequence ID" value="NZ_JACHFM010000001.1"/>
</dbReference>
<sequence length="302" mass="32038">MIGRRFRAIGGWLADADGADRVVPRGLHAGLSVGFLSAMMAFLAVLALALALAAGRLAHSWESEIADTATLQILAGDDGIEEQARAALNVLRTTPGIQSVRMVELAEQERLLEPWLGPDIPVESLPLPLLIEVQTDRDMLNVPSLRLRLEAEAPGAVYDDHAAWRQPLVVTAERLRIFAIACLALMTLALAVVLGLAATAATAANGNAIQTLRLVGARDDFIVRAFTRRFTFGAAAGAVLGTAVGVLLLAFLPQASEQGFFLVGIGLTGWGWAAPVLVPVTAAVVAWAATRRATKASLWRWS</sequence>
<keyword evidence="1" id="KW-0812">Transmembrane</keyword>
<dbReference type="GO" id="GO:0051301">
    <property type="term" value="P:cell division"/>
    <property type="evidence" value="ECO:0007669"/>
    <property type="project" value="UniProtKB-KW"/>
</dbReference>
<dbReference type="GO" id="GO:0032153">
    <property type="term" value="C:cell division site"/>
    <property type="evidence" value="ECO:0007669"/>
    <property type="project" value="TreeGrafter"/>
</dbReference>
<dbReference type="EMBL" id="JACHFM010000001">
    <property type="protein sequence ID" value="MBB5221187.1"/>
    <property type="molecule type" value="Genomic_DNA"/>
</dbReference>
<dbReference type="GO" id="GO:0016020">
    <property type="term" value="C:membrane"/>
    <property type="evidence" value="ECO:0007669"/>
    <property type="project" value="InterPro"/>
</dbReference>
<feature type="transmembrane region" description="Helical" evidence="1">
    <location>
        <begin position="177"/>
        <end position="204"/>
    </location>
</feature>
<organism evidence="2 3">
    <name type="scientific">Amaricoccus macauensis</name>
    <dbReference type="NCBI Taxonomy" id="57001"/>
    <lineage>
        <taxon>Bacteria</taxon>
        <taxon>Pseudomonadati</taxon>
        <taxon>Pseudomonadota</taxon>
        <taxon>Alphaproteobacteria</taxon>
        <taxon>Rhodobacterales</taxon>
        <taxon>Paracoccaceae</taxon>
        <taxon>Amaricoccus</taxon>
    </lineage>
</organism>
<keyword evidence="1" id="KW-0472">Membrane</keyword>
<protein>
    <submittedName>
        <fullName evidence="2">Cell division transport system permease protein</fullName>
    </submittedName>
</protein>
<keyword evidence="2" id="KW-0132">Cell division</keyword>
<keyword evidence="2" id="KW-0131">Cell cycle</keyword>